<proteinExistence type="predicted"/>
<evidence type="ECO:0000256" key="1">
    <source>
        <dbReference type="SAM" id="Coils"/>
    </source>
</evidence>
<feature type="compositionally biased region" description="Low complexity" evidence="2">
    <location>
        <begin position="1367"/>
        <end position="1388"/>
    </location>
</feature>
<feature type="region of interest" description="Disordered" evidence="2">
    <location>
        <begin position="1134"/>
        <end position="1155"/>
    </location>
</feature>
<feature type="compositionally biased region" description="Polar residues" evidence="2">
    <location>
        <begin position="229"/>
        <end position="246"/>
    </location>
</feature>
<feature type="compositionally biased region" description="Basic and acidic residues" evidence="2">
    <location>
        <begin position="1226"/>
        <end position="1238"/>
    </location>
</feature>
<comment type="caution">
    <text evidence="3">The sequence shown here is derived from an EMBL/GenBank/DDBJ whole genome shotgun (WGS) entry which is preliminary data.</text>
</comment>
<organism evidence="3 4">
    <name type="scientific">Operophtera brumata</name>
    <name type="common">Winter moth</name>
    <name type="synonym">Phalaena brumata</name>
    <dbReference type="NCBI Taxonomy" id="104452"/>
    <lineage>
        <taxon>Eukaryota</taxon>
        <taxon>Metazoa</taxon>
        <taxon>Ecdysozoa</taxon>
        <taxon>Arthropoda</taxon>
        <taxon>Hexapoda</taxon>
        <taxon>Insecta</taxon>
        <taxon>Pterygota</taxon>
        <taxon>Neoptera</taxon>
        <taxon>Endopterygota</taxon>
        <taxon>Lepidoptera</taxon>
        <taxon>Glossata</taxon>
        <taxon>Ditrysia</taxon>
        <taxon>Geometroidea</taxon>
        <taxon>Geometridae</taxon>
        <taxon>Larentiinae</taxon>
        <taxon>Operophtera</taxon>
    </lineage>
</organism>
<name>A0A0L7LJ72_OPEBR</name>
<reference evidence="3 4" key="1">
    <citation type="journal article" date="2015" name="Genome Biol. Evol.">
        <title>The genome of winter moth (Operophtera brumata) provides a genomic perspective on sexual dimorphism and phenology.</title>
        <authorList>
            <person name="Derks M.F."/>
            <person name="Smit S."/>
            <person name="Salis L."/>
            <person name="Schijlen E."/>
            <person name="Bossers A."/>
            <person name="Mateman C."/>
            <person name="Pijl A.S."/>
            <person name="de Ridder D."/>
            <person name="Groenen M.A."/>
            <person name="Visser M.E."/>
            <person name="Megens H.J."/>
        </authorList>
    </citation>
    <scope>NUCLEOTIDE SEQUENCE [LARGE SCALE GENOMIC DNA]</scope>
    <source>
        <strain evidence="3">WM2013NL</strain>
        <tissue evidence="3">Head and thorax</tissue>
    </source>
</reference>
<feature type="region of interest" description="Disordered" evidence="2">
    <location>
        <begin position="844"/>
        <end position="886"/>
    </location>
</feature>
<feature type="compositionally biased region" description="Basic and acidic residues" evidence="2">
    <location>
        <begin position="1249"/>
        <end position="1266"/>
    </location>
</feature>
<feature type="compositionally biased region" description="Polar residues" evidence="2">
    <location>
        <begin position="872"/>
        <end position="886"/>
    </location>
</feature>
<dbReference type="EMBL" id="JTDY01000907">
    <property type="protein sequence ID" value="KOB75480.1"/>
    <property type="molecule type" value="Genomic_DNA"/>
</dbReference>
<feature type="region of interest" description="Disordered" evidence="2">
    <location>
        <begin position="1226"/>
        <end position="1404"/>
    </location>
</feature>
<feature type="region of interest" description="Disordered" evidence="2">
    <location>
        <begin position="189"/>
        <end position="289"/>
    </location>
</feature>
<evidence type="ECO:0000313" key="4">
    <source>
        <dbReference type="Proteomes" id="UP000037510"/>
    </source>
</evidence>
<sequence>MTKERKKLCDILSAHNMSNLVDFPTRMSTTVATCLDCLYTNLPAETVRTQPVVTNLSDHLAIRESASSNDCPEDTSPHVPVIRNTRHSQKHSSGDANVKARQARLARDLSSTSFLPFPSPRAAKNPEPNPAQLNNTDPIINKTEPIKTKKRLNAKRQQQLKKLEEIATKYNERAKEKLEEVKPTIRMTKREKSMIPIPKKTNTKNGAEEITDDQDSIKTIEPPQKEETNTLTTNKHSKSPVDTNLNDKAPPPENPRKLKTPKNRVPISRREPAVKDNKKRREKEPNKYDKEISMSLDSLEDIPPDSNGNYQSVGINTELLCVPCVIHENVEPKNSSRKVKSKHDTVCKEVEDPEPSVELLYKNPTMISSCDVRVTEHFESTDSKEYLSVSNSKRSLINTSYSGNLTSDNVESTINLTQSFESKQCKTSKEGLKKIEISEIKFDLECKSEESGDLSAENFEENKELFVCDELYDSIEDKSEEVEVEHQNSAIECRYGSGETYTKFTENPDDLDEFMNLTDKLMTGHNDEEQSEMDEDIGNLHTPKTNSLETIPKDNLEEDIIEESQLKKYNFSDKFEDLKNNFKDLIACSGGSEVLEKTKVNEADDEVNKNVSDMEHITVYELKFYEKKAFEQEVPEANETIEFKLPSIGETNKPKRKIACNKKRMQGIYKPNRKYKLLGEKERASEDYKTFIVNHEDNSDVQSITSEAPPLKLPRIETKKRLDYLVYPFLSITSFRSIGLRFVLYFYLSDQSSRKCPCFVFKLYRLEEHYDPFASAARQMKELMTTDTNMSKKNSLSSKDLSRTLPILRPNKEKGPLSYNSNNTKMMKDTLNKSYQKTPTLQRMKSFGSTNNDNNNTFGGRCSSFRVRNDKQQSSQKLNTTYTKSSKENISTVDKCNLNRNSNLNRSFSSYTASSYSTPKPKDKIPKIATSMYHSFQRTTIKQPVKLDKIKRDDDKKDFVSLDAILADDNSSMTDSHYIDPRLINENDNLPINVNTILNNPDIISSMESLLTTENLPAKFESFSSSNLNNNLKNRNGIIESNHKLDKLQNNNDLDNKTTAPLITNLSTRYDKIMSSLEQSLTSKTSVRDDESLCEDFDLEEFMTTFDEEIIKHKLENKRTCSSTTRVVKQSLTDSNRTSEFNSASSTPKLTNGMNPVNKSMSLTFSSNNIVNENLFPSCVKRSTSLLDSIQKKSVHKVDSTKQRHKVEQLEQDIMQSLKDFDKVYASEKDHHSSKESIKYNGNTRNGTARRDSRDKTDRKLKKDDVSNGNFTPNGKPSNDSAYSSLNRISPSKLSLCTSKEPSGLPSLEPAPLRSASSSHKDDARSVSSDEFLAMERSAELDGPLPQPDIHPPFKEIESLNEKRVSSRASSRRSPSWRGHGDLSSSSSEASLHRPRRDSAPAPRLSRFCHECGTRFSVESAKFCIECGVKRLVM</sequence>
<feature type="compositionally biased region" description="Basic and acidic residues" evidence="2">
    <location>
        <begin position="1352"/>
        <end position="1365"/>
    </location>
</feature>
<dbReference type="STRING" id="104452.A0A0L7LJ72"/>
<protein>
    <submittedName>
        <fullName evidence="3">Synaptonemal complex protein</fullName>
    </submittedName>
</protein>
<feature type="coiled-coil region" evidence="1">
    <location>
        <begin position="146"/>
        <end position="180"/>
    </location>
</feature>
<keyword evidence="4" id="KW-1185">Reference proteome</keyword>
<feature type="compositionally biased region" description="Basic and acidic residues" evidence="2">
    <location>
        <begin position="215"/>
        <end position="228"/>
    </location>
</feature>
<accession>A0A0L7LJ72</accession>
<feature type="compositionally biased region" description="Polar residues" evidence="2">
    <location>
        <begin position="844"/>
        <end position="858"/>
    </location>
</feature>
<keyword evidence="1" id="KW-0175">Coiled coil</keyword>
<evidence type="ECO:0000313" key="3">
    <source>
        <dbReference type="EMBL" id="KOB75480.1"/>
    </source>
</evidence>
<feature type="region of interest" description="Disordered" evidence="2">
    <location>
        <begin position="84"/>
        <end position="139"/>
    </location>
</feature>
<feature type="compositionally biased region" description="Polar residues" evidence="2">
    <location>
        <begin position="1267"/>
        <end position="1301"/>
    </location>
</feature>
<dbReference type="Proteomes" id="UP000037510">
    <property type="component" value="Unassembled WGS sequence"/>
</dbReference>
<gene>
    <name evidence="3" type="ORF">OBRU01_07436</name>
</gene>
<evidence type="ECO:0000256" key="2">
    <source>
        <dbReference type="SAM" id="MobiDB-lite"/>
    </source>
</evidence>